<dbReference type="PANTHER" id="PTHR48111:SF40">
    <property type="entry name" value="PHOSPHATE REGULON TRANSCRIPTIONAL REGULATORY PROTEIN PHOB"/>
    <property type="match status" value="1"/>
</dbReference>
<evidence type="ECO:0000256" key="1">
    <source>
        <dbReference type="ARBA" id="ARBA00004496"/>
    </source>
</evidence>
<dbReference type="CDD" id="cd17614">
    <property type="entry name" value="REC_OmpR_YycF-like"/>
    <property type="match status" value="1"/>
</dbReference>
<dbReference type="GO" id="GO:0006355">
    <property type="term" value="P:regulation of DNA-templated transcription"/>
    <property type="evidence" value="ECO:0007669"/>
    <property type="project" value="InterPro"/>
</dbReference>
<dbReference type="Pfam" id="PF00486">
    <property type="entry name" value="Trans_reg_C"/>
    <property type="match status" value="1"/>
</dbReference>
<dbReference type="InterPro" id="IPR039420">
    <property type="entry name" value="WalR-like"/>
</dbReference>
<dbReference type="GO" id="GO:0005829">
    <property type="term" value="C:cytosol"/>
    <property type="evidence" value="ECO:0007669"/>
    <property type="project" value="TreeGrafter"/>
</dbReference>
<feature type="modified residue" description="4-aspartylphosphate" evidence="10">
    <location>
        <position position="63"/>
    </location>
</feature>
<gene>
    <name evidence="14" type="primary">vicR</name>
    <name evidence="14" type="ORF">NCTC11048_00416</name>
</gene>
<evidence type="ECO:0000259" key="13">
    <source>
        <dbReference type="PROSITE" id="PS51755"/>
    </source>
</evidence>
<dbReference type="InterPro" id="IPR058071">
    <property type="entry name" value="WalR_REC"/>
</dbReference>
<evidence type="ECO:0000256" key="11">
    <source>
        <dbReference type="PROSITE-ProRule" id="PRU01091"/>
    </source>
</evidence>
<keyword evidence="6 11" id="KW-0238">DNA-binding</keyword>
<keyword evidence="3 10" id="KW-0597">Phosphoprotein</keyword>
<keyword evidence="4" id="KW-0902">Two-component regulatory system</keyword>
<keyword evidence="15" id="KW-1185">Reference proteome</keyword>
<keyword evidence="5" id="KW-0805">Transcription regulation</keyword>
<reference evidence="14 15" key="1">
    <citation type="submission" date="2018-06" db="EMBL/GenBank/DDBJ databases">
        <authorList>
            <consortium name="Pathogen Informatics"/>
            <person name="Doyle S."/>
        </authorList>
    </citation>
    <scope>NUCLEOTIDE SEQUENCE [LARGE SCALE GENOMIC DNA]</scope>
    <source>
        <strain evidence="15">NCTC 11048</strain>
    </source>
</reference>
<dbReference type="SUPFAM" id="SSF52172">
    <property type="entry name" value="CheY-like"/>
    <property type="match status" value="1"/>
</dbReference>
<dbReference type="FunFam" id="3.40.50.2300:FF:000052">
    <property type="entry name" value="DNA-binding response regulator YycF"/>
    <property type="match status" value="1"/>
</dbReference>
<evidence type="ECO:0000256" key="7">
    <source>
        <dbReference type="ARBA" id="ARBA00023159"/>
    </source>
</evidence>
<dbReference type="PROSITE" id="PS51755">
    <property type="entry name" value="OMPR_PHOB"/>
    <property type="match status" value="1"/>
</dbReference>
<dbReference type="InterPro" id="IPR036388">
    <property type="entry name" value="WH-like_DNA-bd_sf"/>
</dbReference>
<dbReference type="Gene3D" id="3.40.50.2300">
    <property type="match status" value="1"/>
</dbReference>
<protein>
    <recommendedName>
        <fullName evidence="9">Transcriptional regulatory protein WalR</fullName>
    </recommendedName>
</protein>
<dbReference type="Gene3D" id="1.10.10.10">
    <property type="entry name" value="Winged helix-like DNA-binding domain superfamily/Winged helix DNA-binding domain"/>
    <property type="match status" value="1"/>
</dbReference>
<dbReference type="SMART" id="SM00448">
    <property type="entry name" value="REC"/>
    <property type="match status" value="1"/>
</dbReference>
<evidence type="ECO:0000259" key="12">
    <source>
        <dbReference type="PROSITE" id="PS50110"/>
    </source>
</evidence>
<dbReference type="Gene3D" id="6.10.250.690">
    <property type="match status" value="1"/>
</dbReference>
<keyword evidence="2" id="KW-0963">Cytoplasm</keyword>
<dbReference type="GO" id="GO:0000156">
    <property type="term" value="F:phosphorelay response regulator activity"/>
    <property type="evidence" value="ECO:0007669"/>
    <property type="project" value="TreeGrafter"/>
</dbReference>
<evidence type="ECO:0000256" key="10">
    <source>
        <dbReference type="PROSITE-ProRule" id="PRU00169"/>
    </source>
</evidence>
<evidence type="ECO:0000256" key="5">
    <source>
        <dbReference type="ARBA" id="ARBA00023015"/>
    </source>
</evidence>
<evidence type="ECO:0000256" key="6">
    <source>
        <dbReference type="ARBA" id="ARBA00023125"/>
    </source>
</evidence>
<dbReference type="STRING" id="1141106.GCA_000308095_02378"/>
<evidence type="ECO:0000256" key="2">
    <source>
        <dbReference type="ARBA" id="ARBA00022490"/>
    </source>
</evidence>
<dbReference type="AlphaFoldDB" id="A0A380G3T3"/>
<dbReference type="Proteomes" id="UP000255549">
    <property type="component" value="Unassembled WGS sequence"/>
</dbReference>
<evidence type="ECO:0000313" key="15">
    <source>
        <dbReference type="Proteomes" id="UP000255549"/>
    </source>
</evidence>
<dbReference type="CDD" id="cd00383">
    <property type="entry name" value="trans_reg_C"/>
    <property type="match status" value="1"/>
</dbReference>
<dbReference type="GO" id="GO:0032993">
    <property type="term" value="C:protein-DNA complex"/>
    <property type="evidence" value="ECO:0007669"/>
    <property type="project" value="TreeGrafter"/>
</dbReference>
<dbReference type="SUPFAM" id="SSF46894">
    <property type="entry name" value="C-terminal effector domain of the bipartite response regulators"/>
    <property type="match status" value="1"/>
</dbReference>
<dbReference type="FunFam" id="1.10.10.10:FF:000089">
    <property type="entry name" value="Alkaline phosphatase synthesis response regulator"/>
    <property type="match status" value="1"/>
</dbReference>
<accession>A0A380G3T3</accession>
<name>A0A380G3T3_STAIN</name>
<dbReference type="Pfam" id="PF00072">
    <property type="entry name" value="Response_reg"/>
    <property type="match status" value="1"/>
</dbReference>
<dbReference type="InterPro" id="IPR047791">
    <property type="entry name" value="WalR"/>
</dbReference>
<dbReference type="InterPro" id="IPR016032">
    <property type="entry name" value="Sig_transdc_resp-reg_C-effctor"/>
</dbReference>
<dbReference type="PANTHER" id="PTHR48111">
    <property type="entry name" value="REGULATOR OF RPOS"/>
    <property type="match status" value="1"/>
</dbReference>
<dbReference type="SMART" id="SM00862">
    <property type="entry name" value="Trans_reg_C"/>
    <property type="match status" value="1"/>
</dbReference>
<evidence type="ECO:0000256" key="4">
    <source>
        <dbReference type="ARBA" id="ARBA00023012"/>
    </source>
</evidence>
<comment type="subcellular location">
    <subcellularLocation>
        <location evidence="1">Cytoplasm</location>
    </subcellularLocation>
</comment>
<organism evidence="14 15">
    <name type="scientific">Staphylococcus intermedius NCTC 11048</name>
    <dbReference type="NCBI Taxonomy" id="1141106"/>
    <lineage>
        <taxon>Bacteria</taxon>
        <taxon>Bacillati</taxon>
        <taxon>Bacillota</taxon>
        <taxon>Bacilli</taxon>
        <taxon>Bacillales</taxon>
        <taxon>Staphylococcaceae</taxon>
        <taxon>Staphylococcus</taxon>
        <taxon>Staphylococcus intermedius group</taxon>
    </lineage>
</organism>
<evidence type="ECO:0000256" key="8">
    <source>
        <dbReference type="ARBA" id="ARBA00023163"/>
    </source>
</evidence>
<dbReference type="InterPro" id="IPR001867">
    <property type="entry name" value="OmpR/PhoB-type_DNA-bd"/>
</dbReference>
<dbReference type="PROSITE" id="PS50110">
    <property type="entry name" value="RESPONSE_REGULATORY"/>
    <property type="match status" value="1"/>
</dbReference>
<dbReference type="EMBL" id="UHDP01000003">
    <property type="protein sequence ID" value="SUM45432.1"/>
    <property type="molecule type" value="Genomic_DNA"/>
</dbReference>
<feature type="DNA-binding region" description="OmpR/PhoB-type" evidence="11">
    <location>
        <begin position="142"/>
        <end position="241"/>
    </location>
</feature>
<proteinExistence type="predicted"/>
<evidence type="ECO:0000256" key="9">
    <source>
        <dbReference type="ARBA" id="ARBA00035291"/>
    </source>
</evidence>
<dbReference type="GO" id="GO:0000976">
    <property type="term" value="F:transcription cis-regulatory region binding"/>
    <property type="evidence" value="ECO:0007669"/>
    <property type="project" value="TreeGrafter"/>
</dbReference>
<sequence>MYLLRNGVIFMARKVVVVDDEKPIADILEFNLKKEGYEVFVAYDGNDAVDLIYEKEPDIVLLDIMLPGQDGMEVCREVRKKFEMPIIMLTAKDSEIDKVLGLELGADDYVTKPFSTRELIARVKANLRRHYTQPSQENHMQTNEITIKDIVIYPDAYSIKKRGEDIDLTHREFELFHYLSKHMGQVMTREHLLQTVWGYDYFGDVRTVDVTIRRLREKIEDDPSHPDYIVTRRGVGYFLQQHD</sequence>
<evidence type="ECO:0000313" key="14">
    <source>
        <dbReference type="EMBL" id="SUM45432.1"/>
    </source>
</evidence>
<keyword evidence="8" id="KW-0804">Transcription</keyword>
<keyword evidence="7" id="KW-0010">Activator</keyword>
<evidence type="ECO:0000256" key="3">
    <source>
        <dbReference type="ARBA" id="ARBA00022553"/>
    </source>
</evidence>
<feature type="domain" description="Response regulatory" evidence="12">
    <location>
        <begin position="14"/>
        <end position="127"/>
    </location>
</feature>
<dbReference type="NCBIfam" id="NF040534">
    <property type="entry name" value="resp_reg_YycF"/>
    <property type="match status" value="1"/>
</dbReference>
<dbReference type="InterPro" id="IPR001789">
    <property type="entry name" value="Sig_transdc_resp-reg_receiver"/>
</dbReference>
<dbReference type="InterPro" id="IPR011006">
    <property type="entry name" value="CheY-like_superfamily"/>
</dbReference>
<feature type="domain" description="OmpR/PhoB-type" evidence="13">
    <location>
        <begin position="142"/>
        <end position="241"/>
    </location>
</feature>